<dbReference type="OrthoDB" id="238681at2759"/>
<dbReference type="Proteomes" id="UP000008864">
    <property type="component" value="Unassembled WGS sequence"/>
</dbReference>
<proteinExistence type="inferred from homology"/>
<dbReference type="PANTHER" id="PTHR10242:SF2">
    <property type="entry name" value="N-GLYCOSYLASE_DNA LYASE"/>
    <property type="match status" value="1"/>
</dbReference>
<evidence type="ECO:0000256" key="5">
    <source>
        <dbReference type="ARBA" id="ARBA00022801"/>
    </source>
</evidence>
<feature type="region of interest" description="Disordered" evidence="12">
    <location>
        <begin position="113"/>
        <end position="149"/>
    </location>
</feature>
<evidence type="ECO:0000256" key="4">
    <source>
        <dbReference type="ARBA" id="ARBA00022763"/>
    </source>
</evidence>
<dbReference type="GeneID" id="10375496"/>
<dbReference type="RefSeq" id="XP_003233289.2">
    <property type="nucleotide sequence ID" value="XM_003233241.2"/>
</dbReference>
<evidence type="ECO:0000256" key="3">
    <source>
        <dbReference type="ARBA" id="ARBA00012720"/>
    </source>
</evidence>
<dbReference type="FunFam" id="1.10.1670.10:FF:000005">
    <property type="entry name" value="N-glycosylase/DNA lyase OGG1"/>
    <property type="match status" value="1"/>
</dbReference>
<dbReference type="EC" id="4.2.99.18" evidence="3"/>
<dbReference type="PANTHER" id="PTHR10242">
    <property type="entry name" value="8-OXOGUANINE DNA GLYCOSYLASE"/>
    <property type="match status" value="1"/>
</dbReference>
<evidence type="ECO:0000256" key="7">
    <source>
        <dbReference type="ARBA" id="ARBA00023239"/>
    </source>
</evidence>
<dbReference type="STRING" id="559305.F2SUY6"/>
<dbReference type="GO" id="GO:0140078">
    <property type="term" value="F:class I DNA-(apurinic or apyrimidinic site) endonuclease activity"/>
    <property type="evidence" value="ECO:0007669"/>
    <property type="project" value="UniProtKB-EC"/>
</dbReference>
<dbReference type="HOGENOM" id="CLU_1751017_0_0_1"/>
<comment type="subcellular location">
    <subcellularLocation>
        <location evidence="1">Nucleus</location>
    </subcellularLocation>
</comment>
<evidence type="ECO:0000256" key="11">
    <source>
        <dbReference type="ARBA" id="ARBA00044632"/>
    </source>
</evidence>
<dbReference type="InterPro" id="IPR052054">
    <property type="entry name" value="Oxidative_DNA_repair_enzyme"/>
</dbReference>
<dbReference type="EMBL" id="GG700654">
    <property type="protein sequence ID" value="EGD90048.2"/>
    <property type="molecule type" value="Genomic_DNA"/>
</dbReference>
<gene>
    <name evidence="13" type="ORF">TERG_06282</name>
</gene>
<evidence type="ECO:0000256" key="8">
    <source>
        <dbReference type="ARBA" id="ARBA00023242"/>
    </source>
</evidence>
<evidence type="ECO:0000313" key="14">
    <source>
        <dbReference type="Proteomes" id="UP000008864"/>
    </source>
</evidence>
<evidence type="ECO:0000256" key="6">
    <source>
        <dbReference type="ARBA" id="ARBA00023204"/>
    </source>
</evidence>
<dbReference type="eggNOG" id="KOG2875">
    <property type="taxonomic scope" value="Eukaryota"/>
</dbReference>
<feature type="compositionally biased region" description="Basic residues" evidence="12">
    <location>
        <begin position="138"/>
        <end position="149"/>
    </location>
</feature>
<keyword evidence="9" id="KW-0511">Multifunctional enzyme</keyword>
<keyword evidence="7" id="KW-0456">Lyase</keyword>
<keyword evidence="14" id="KW-1185">Reference proteome</keyword>
<keyword evidence="6" id="KW-0234">DNA repair</keyword>
<organism evidence="13 14">
    <name type="scientific">Trichophyton rubrum (strain ATCC MYA-4607 / CBS 118892)</name>
    <name type="common">Athlete's foot fungus</name>
    <dbReference type="NCBI Taxonomy" id="559305"/>
    <lineage>
        <taxon>Eukaryota</taxon>
        <taxon>Fungi</taxon>
        <taxon>Dikarya</taxon>
        <taxon>Ascomycota</taxon>
        <taxon>Pezizomycotina</taxon>
        <taxon>Eurotiomycetes</taxon>
        <taxon>Eurotiomycetidae</taxon>
        <taxon>Onygenales</taxon>
        <taxon>Arthrodermataceae</taxon>
        <taxon>Trichophyton</taxon>
    </lineage>
</organism>
<dbReference type="Gene3D" id="1.10.1670.10">
    <property type="entry name" value="Helix-hairpin-Helix base-excision DNA repair enzymes (C-terminal)"/>
    <property type="match status" value="1"/>
</dbReference>
<evidence type="ECO:0000256" key="9">
    <source>
        <dbReference type="ARBA" id="ARBA00023268"/>
    </source>
</evidence>
<accession>F2SUY6</accession>
<dbReference type="GO" id="GO:0034039">
    <property type="term" value="F:8-oxo-7,8-dihydroguanine DNA N-glycosylase activity"/>
    <property type="evidence" value="ECO:0007669"/>
    <property type="project" value="TreeGrafter"/>
</dbReference>
<reference evidence="14" key="1">
    <citation type="journal article" date="2012" name="MBio">
        <title>Comparative genome analysis of Trichophyton rubrum and related dermatophytes reveals candidate genes involved in infection.</title>
        <authorList>
            <person name="Martinez D.A."/>
            <person name="Oliver B.G."/>
            <person name="Graeser Y."/>
            <person name="Goldberg J.M."/>
            <person name="Li W."/>
            <person name="Martinez-Rossi N.M."/>
            <person name="Monod M."/>
            <person name="Shelest E."/>
            <person name="Barton R.C."/>
            <person name="Birch E."/>
            <person name="Brakhage A.A."/>
            <person name="Chen Z."/>
            <person name="Gurr S.J."/>
            <person name="Heiman D."/>
            <person name="Heitman J."/>
            <person name="Kosti I."/>
            <person name="Rossi A."/>
            <person name="Saif S."/>
            <person name="Samalova M."/>
            <person name="Saunders C.W."/>
            <person name="Shea T."/>
            <person name="Summerbell R.C."/>
            <person name="Xu J."/>
            <person name="Young S."/>
            <person name="Zeng Q."/>
            <person name="Birren B.W."/>
            <person name="Cuomo C.A."/>
            <person name="White T.C."/>
        </authorList>
    </citation>
    <scope>NUCLEOTIDE SEQUENCE [LARGE SCALE GENOMIC DNA]</scope>
    <source>
        <strain evidence="14">ATCC MYA-4607 / CBS 118892</strain>
    </source>
</reference>
<dbReference type="InterPro" id="IPR023170">
    <property type="entry name" value="HhH_base_excis_C"/>
</dbReference>
<protein>
    <recommendedName>
        <fullName evidence="3">DNA-(apurinic or apyrimidinic site) lyase</fullName>
        <ecNumber evidence="3">4.2.99.18</ecNumber>
    </recommendedName>
</protein>
<evidence type="ECO:0000256" key="2">
    <source>
        <dbReference type="ARBA" id="ARBA00010679"/>
    </source>
</evidence>
<dbReference type="GO" id="GO:0006285">
    <property type="term" value="P:base-excision repair, AP site formation"/>
    <property type="evidence" value="ECO:0007669"/>
    <property type="project" value="TreeGrafter"/>
</dbReference>
<dbReference type="GO" id="GO:0005634">
    <property type="term" value="C:nucleus"/>
    <property type="evidence" value="ECO:0007669"/>
    <property type="project" value="UniProtKB-SubCell"/>
</dbReference>
<name>F2SUY6_TRIRC</name>
<dbReference type="InParanoid" id="F2SUY6"/>
<keyword evidence="8" id="KW-0539">Nucleus</keyword>
<keyword evidence="10" id="KW-0326">Glycosidase</keyword>
<evidence type="ECO:0000256" key="12">
    <source>
        <dbReference type="SAM" id="MobiDB-lite"/>
    </source>
</evidence>
<evidence type="ECO:0000256" key="1">
    <source>
        <dbReference type="ARBA" id="ARBA00004123"/>
    </source>
</evidence>
<keyword evidence="5" id="KW-0378">Hydrolase</keyword>
<keyword evidence="4" id="KW-0227">DNA damage</keyword>
<sequence>MTILYSLYFFINEIVWQIAQRDYRFGKGKQKTLNKATYDAVGDHFRELWGKEAGWAQSVLFTANLRSFSDRLNPRSEVHDQSTETLKVESKVEATQVKEEVEEDGIRITTRISVKRELSEGEDTGPKDNSSVSEPVPKKRRTRASRSRK</sequence>
<comment type="similarity">
    <text evidence="2">Belongs to the type-1 OGG1 family.</text>
</comment>
<evidence type="ECO:0000256" key="10">
    <source>
        <dbReference type="ARBA" id="ARBA00023295"/>
    </source>
</evidence>
<comment type="catalytic activity">
    <reaction evidence="11">
        <text>2'-deoxyribonucleotide-(2'-deoxyribose 5'-phosphate)-2'-deoxyribonucleotide-DNA = a 3'-end 2'-deoxyribonucleotide-(2,3-dehydro-2,3-deoxyribose 5'-phosphate)-DNA + a 5'-end 5'-phospho-2'-deoxyribonucleoside-DNA + H(+)</text>
        <dbReference type="Rhea" id="RHEA:66592"/>
        <dbReference type="Rhea" id="RHEA-COMP:13180"/>
        <dbReference type="Rhea" id="RHEA-COMP:16897"/>
        <dbReference type="Rhea" id="RHEA-COMP:17067"/>
        <dbReference type="ChEBI" id="CHEBI:15378"/>
        <dbReference type="ChEBI" id="CHEBI:136412"/>
        <dbReference type="ChEBI" id="CHEBI:157695"/>
        <dbReference type="ChEBI" id="CHEBI:167181"/>
        <dbReference type="EC" id="4.2.99.18"/>
    </reaction>
</comment>
<evidence type="ECO:0000313" key="13">
    <source>
        <dbReference type="EMBL" id="EGD90048.2"/>
    </source>
</evidence>
<dbReference type="VEuPathDB" id="FungiDB:TERG_06282"/>
<dbReference type="AlphaFoldDB" id="F2SUY6"/>